<evidence type="ECO:0000256" key="5">
    <source>
        <dbReference type="ARBA" id="ARBA00022989"/>
    </source>
</evidence>
<evidence type="ECO:0000313" key="9">
    <source>
        <dbReference type="EMBL" id="KEZ47205.1"/>
    </source>
</evidence>
<dbReference type="EMBL" id="JNVC02000024">
    <property type="protein sequence ID" value="KEZ47205.1"/>
    <property type="molecule type" value="Genomic_DNA"/>
</dbReference>
<dbReference type="Gene3D" id="1.10.3720.10">
    <property type="entry name" value="MetI-like"/>
    <property type="match status" value="1"/>
</dbReference>
<keyword evidence="3" id="KW-1003">Cell membrane</keyword>
<comment type="subcellular location">
    <subcellularLocation>
        <location evidence="1 7">Cell membrane</location>
        <topology evidence="1 7">Multi-pass membrane protein</topology>
    </subcellularLocation>
</comment>
<protein>
    <submittedName>
        <fullName evidence="9">Sugar ABC transporter permease</fullName>
    </submittedName>
</protein>
<proteinExistence type="inferred from homology"/>
<comment type="similarity">
    <text evidence="7">Belongs to the binding-protein-dependent transport system permease family.</text>
</comment>
<accession>A0A084GIP3</accession>
<organism evidence="9 10">
    <name type="scientific">Metabacillus indicus</name>
    <name type="common">Bacillus indicus</name>
    <dbReference type="NCBI Taxonomy" id="246786"/>
    <lineage>
        <taxon>Bacteria</taxon>
        <taxon>Bacillati</taxon>
        <taxon>Bacillota</taxon>
        <taxon>Bacilli</taxon>
        <taxon>Bacillales</taxon>
        <taxon>Bacillaceae</taxon>
        <taxon>Metabacillus</taxon>
    </lineage>
</organism>
<keyword evidence="10" id="KW-1185">Reference proteome</keyword>
<dbReference type="GO" id="GO:0005886">
    <property type="term" value="C:plasma membrane"/>
    <property type="evidence" value="ECO:0007669"/>
    <property type="project" value="UniProtKB-SubCell"/>
</dbReference>
<dbReference type="Proteomes" id="UP000028549">
    <property type="component" value="Unassembled WGS sequence"/>
</dbReference>
<dbReference type="OrthoDB" id="5174895at2"/>
<keyword evidence="5 7" id="KW-1133">Transmembrane helix</keyword>
<gene>
    <name evidence="9" type="ORF">GS18_0220385</name>
</gene>
<dbReference type="SUPFAM" id="SSF161098">
    <property type="entry name" value="MetI-like"/>
    <property type="match status" value="1"/>
</dbReference>
<evidence type="ECO:0000256" key="1">
    <source>
        <dbReference type="ARBA" id="ARBA00004651"/>
    </source>
</evidence>
<dbReference type="STRING" id="246786.GS18_0220385"/>
<dbReference type="PROSITE" id="PS50928">
    <property type="entry name" value="ABC_TM1"/>
    <property type="match status" value="1"/>
</dbReference>
<comment type="caution">
    <text evidence="9">The sequence shown here is derived from an EMBL/GenBank/DDBJ whole genome shotgun (WGS) entry which is preliminary data.</text>
</comment>
<feature type="transmembrane region" description="Helical" evidence="7">
    <location>
        <begin position="7"/>
        <end position="28"/>
    </location>
</feature>
<dbReference type="PANTHER" id="PTHR30193:SF37">
    <property type="entry name" value="INNER MEMBRANE ABC TRANSPORTER PERMEASE PROTEIN YCJO"/>
    <property type="match status" value="1"/>
</dbReference>
<evidence type="ECO:0000256" key="3">
    <source>
        <dbReference type="ARBA" id="ARBA00022475"/>
    </source>
</evidence>
<dbReference type="GO" id="GO:0055085">
    <property type="term" value="P:transmembrane transport"/>
    <property type="evidence" value="ECO:0007669"/>
    <property type="project" value="InterPro"/>
</dbReference>
<feature type="transmembrane region" description="Helical" evidence="7">
    <location>
        <begin position="149"/>
        <end position="175"/>
    </location>
</feature>
<feature type="domain" description="ABC transmembrane type-1" evidence="8">
    <location>
        <begin position="65"/>
        <end position="276"/>
    </location>
</feature>
<evidence type="ECO:0000256" key="6">
    <source>
        <dbReference type="ARBA" id="ARBA00023136"/>
    </source>
</evidence>
<dbReference type="CDD" id="cd06261">
    <property type="entry name" value="TM_PBP2"/>
    <property type="match status" value="1"/>
</dbReference>
<keyword evidence="2 7" id="KW-0813">Transport</keyword>
<evidence type="ECO:0000256" key="4">
    <source>
        <dbReference type="ARBA" id="ARBA00022692"/>
    </source>
</evidence>
<dbReference type="Pfam" id="PF00528">
    <property type="entry name" value="BPD_transp_1"/>
    <property type="match status" value="1"/>
</dbReference>
<keyword evidence="4 7" id="KW-0812">Transmembrane</keyword>
<name>A0A084GIP3_METID</name>
<dbReference type="InterPro" id="IPR000515">
    <property type="entry name" value="MetI-like"/>
</dbReference>
<dbReference type="InterPro" id="IPR035906">
    <property type="entry name" value="MetI-like_sf"/>
</dbReference>
<feature type="transmembrane region" description="Helical" evidence="7">
    <location>
        <begin position="102"/>
        <end position="123"/>
    </location>
</feature>
<dbReference type="AlphaFoldDB" id="A0A084GIP3"/>
<sequence length="288" mass="32396">MSNKEKVFMIMTIPAVLLFFIFHTYPALQGIFYSFTDWRGYGEWNFVGLKNYLNVFKDERALHAYGFTFQFAIISTILVNFFSLLIAMGLNAKIKFRKTLRAVYFMPYILSILIVGFIFNFIFTHFLPDIAGGLGIEALSKNILGDPNLAWIGIVIVAVWQAIAFNTILYLAGLVTITEDLYEAASIDGAGIWTKFWKITFPLIAPFFTINMILSMKGFLMVFDQIIALTGGGPGQSTESISLLIYRGGFQGGEFAYQSANAVIYFIVIVVFSIFQLKILEKREVGNG</sequence>
<evidence type="ECO:0000256" key="7">
    <source>
        <dbReference type="RuleBase" id="RU363032"/>
    </source>
</evidence>
<feature type="transmembrane region" description="Helical" evidence="7">
    <location>
        <begin position="196"/>
        <end position="214"/>
    </location>
</feature>
<dbReference type="RefSeq" id="WP_029567206.1">
    <property type="nucleotide sequence ID" value="NZ_CP176757.1"/>
</dbReference>
<dbReference type="InterPro" id="IPR051393">
    <property type="entry name" value="ABC_transporter_permease"/>
</dbReference>
<reference evidence="9 10" key="1">
    <citation type="journal article" date="2005" name="Int. J. Syst. Evol. Microbiol.">
        <title>Bacillus cibi sp. nov., isolated from jeotgal, a traditional Korean fermented seafood.</title>
        <authorList>
            <person name="Yoon J.H."/>
            <person name="Lee C.H."/>
            <person name="Oh T.K."/>
        </authorList>
    </citation>
    <scope>NUCLEOTIDE SEQUENCE [LARGE SCALE GENOMIC DNA]</scope>
    <source>
        <strain evidence="9 10">DSM 16189</strain>
    </source>
</reference>
<evidence type="ECO:0000259" key="8">
    <source>
        <dbReference type="PROSITE" id="PS50928"/>
    </source>
</evidence>
<feature type="transmembrane region" description="Helical" evidence="7">
    <location>
        <begin position="255"/>
        <end position="275"/>
    </location>
</feature>
<evidence type="ECO:0000313" key="10">
    <source>
        <dbReference type="Proteomes" id="UP000028549"/>
    </source>
</evidence>
<evidence type="ECO:0000256" key="2">
    <source>
        <dbReference type="ARBA" id="ARBA00022448"/>
    </source>
</evidence>
<dbReference type="PANTHER" id="PTHR30193">
    <property type="entry name" value="ABC TRANSPORTER PERMEASE PROTEIN"/>
    <property type="match status" value="1"/>
</dbReference>
<feature type="transmembrane region" description="Helical" evidence="7">
    <location>
        <begin position="67"/>
        <end position="90"/>
    </location>
</feature>
<keyword evidence="6 7" id="KW-0472">Membrane</keyword>